<dbReference type="GO" id="GO:1901135">
    <property type="term" value="P:carbohydrate derivative metabolic process"/>
    <property type="evidence" value="ECO:0007669"/>
    <property type="project" value="InterPro"/>
</dbReference>
<dbReference type="InterPro" id="IPR050303">
    <property type="entry name" value="GatZ_KbaZ_carbometab"/>
</dbReference>
<dbReference type="AlphaFoldDB" id="G5K0D2"/>
<evidence type="ECO:0000313" key="4">
    <source>
        <dbReference type="Proteomes" id="UP000003330"/>
    </source>
</evidence>
<proteinExistence type="predicted"/>
<evidence type="ECO:0000259" key="2">
    <source>
        <dbReference type="PROSITE" id="PS51464"/>
    </source>
</evidence>
<dbReference type="InterPro" id="IPR046348">
    <property type="entry name" value="SIS_dom_sf"/>
</dbReference>
<keyword evidence="1" id="KW-1133">Transmembrane helix</keyword>
<reference evidence="3 4" key="1">
    <citation type="journal article" date="2014" name="Int. J. Syst. Evol. Microbiol.">
        <title>Phylogenomics and the dynamic genome evolution of the genus Streptococcus.</title>
        <authorList>
            <consortium name="The Broad Institute Genome Sequencing Platform"/>
            <person name="Richards V.P."/>
            <person name="Palmer S.R."/>
            <person name="Pavinski Bitar P.D."/>
            <person name="Qin X."/>
            <person name="Weinstock G.M."/>
            <person name="Highlander S.K."/>
            <person name="Town C.D."/>
            <person name="Burne R.A."/>
            <person name="Stanhope M.J."/>
        </authorList>
    </citation>
    <scope>NUCLEOTIDE SEQUENCE [LARGE SCALE GENOMIC DNA]</scope>
    <source>
        <strain evidence="3 4">707-05</strain>
    </source>
</reference>
<comment type="caution">
    <text evidence="3">The sequence shown here is derived from an EMBL/GenBank/DDBJ whole genome shotgun (WGS) entry which is preliminary data.</text>
</comment>
<dbReference type="Proteomes" id="UP000003330">
    <property type="component" value="Unassembled WGS sequence"/>
</dbReference>
<dbReference type="Gene3D" id="3.40.50.10490">
    <property type="entry name" value="Glucose-6-phosphate isomerase like protein, domain 1"/>
    <property type="match status" value="2"/>
</dbReference>
<dbReference type="PANTHER" id="PTHR32502">
    <property type="entry name" value="N-ACETYLGALACTOSAMINE PERMEASE II COMPONENT-RELATED"/>
    <property type="match status" value="1"/>
</dbReference>
<accession>G5K0D2</accession>
<dbReference type="EMBL" id="AEUX02000002">
    <property type="protein sequence ID" value="EHI70588.1"/>
    <property type="molecule type" value="Genomic_DNA"/>
</dbReference>
<dbReference type="GO" id="GO:0009401">
    <property type="term" value="P:phosphoenolpyruvate-dependent sugar phosphotransferase system"/>
    <property type="evidence" value="ECO:0007669"/>
    <property type="project" value="TreeGrafter"/>
</dbReference>
<keyword evidence="1" id="KW-0812">Transmembrane</keyword>
<evidence type="ECO:0000313" key="3">
    <source>
        <dbReference type="EMBL" id="EHI70588.1"/>
    </source>
</evidence>
<dbReference type="Pfam" id="PF01380">
    <property type="entry name" value="SIS"/>
    <property type="match status" value="1"/>
</dbReference>
<name>G5K0D2_9STRE</name>
<protein>
    <submittedName>
        <fullName evidence="3">SIS domain protein</fullName>
    </submittedName>
</protein>
<dbReference type="GO" id="GO:0005886">
    <property type="term" value="C:plasma membrane"/>
    <property type="evidence" value="ECO:0007669"/>
    <property type="project" value="TreeGrafter"/>
</dbReference>
<dbReference type="eggNOG" id="COG2222">
    <property type="taxonomic scope" value="Bacteria"/>
</dbReference>
<dbReference type="SUPFAM" id="SSF53697">
    <property type="entry name" value="SIS domain"/>
    <property type="match status" value="1"/>
</dbReference>
<evidence type="ECO:0000256" key="1">
    <source>
        <dbReference type="SAM" id="Phobius"/>
    </source>
</evidence>
<dbReference type="GO" id="GO:0097367">
    <property type="term" value="F:carbohydrate derivative binding"/>
    <property type="evidence" value="ECO:0007669"/>
    <property type="project" value="InterPro"/>
</dbReference>
<keyword evidence="1" id="KW-0472">Membrane</keyword>
<dbReference type="PROSITE" id="PS51464">
    <property type="entry name" value="SIS"/>
    <property type="match status" value="1"/>
</dbReference>
<dbReference type="InterPro" id="IPR001347">
    <property type="entry name" value="SIS_dom"/>
</dbReference>
<feature type="domain" description="SIS" evidence="2">
    <location>
        <begin position="85"/>
        <end position="207"/>
    </location>
</feature>
<feature type="transmembrane region" description="Helical" evidence="1">
    <location>
        <begin position="36"/>
        <end position="55"/>
    </location>
</feature>
<dbReference type="STRING" id="764299.STRIC_0052"/>
<sequence length="207" mass="22660">MFHLTITCAEEGNLAKLAKSNPNNYLFLMPKASNDAGFAMTSSFSGMLLAALLIFDQETHLVDKKAYLDQICQAVEHLISSSNRLEKMSQLDIERIVYLGSGPLAALSQEAQLKMLELTAGQIVAVFNSSMGFRHGPKSFINEKTLVMGFLSQNAYTRQYDLDILEEIKSENIAAQILAIGIEGEEQFSGESIVLANSSQLPDAYAA</sequence>
<dbReference type="PANTHER" id="PTHR32502:SF3">
    <property type="entry name" value="D-GALACTOSAMINE-6-PHOSPHATE DEAMINASE AGAS-RELATED"/>
    <property type="match status" value="1"/>
</dbReference>
<gene>
    <name evidence="3" type="ORF">STRIC_0052</name>
</gene>
<organism evidence="3 4">
    <name type="scientific">Streptococcus ictaluri 707-05</name>
    <dbReference type="NCBI Taxonomy" id="764299"/>
    <lineage>
        <taxon>Bacteria</taxon>
        <taxon>Bacillati</taxon>
        <taxon>Bacillota</taxon>
        <taxon>Bacilli</taxon>
        <taxon>Lactobacillales</taxon>
        <taxon>Streptococcaceae</taxon>
        <taxon>Streptococcus</taxon>
    </lineage>
</organism>
<keyword evidence="4" id="KW-1185">Reference proteome</keyword>